<organism evidence="2 3">
    <name type="scientific">Iris pallida</name>
    <name type="common">Sweet iris</name>
    <dbReference type="NCBI Taxonomy" id="29817"/>
    <lineage>
        <taxon>Eukaryota</taxon>
        <taxon>Viridiplantae</taxon>
        <taxon>Streptophyta</taxon>
        <taxon>Embryophyta</taxon>
        <taxon>Tracheophyta</taxon>
        <taxon>Spermatophyta</taxon>
        <taxon>Magnoliopsida</taxon>
        <taxon>Liliopsida</taxon>
        <taxon>Asparagales</taxon>
        <taxon>Iridaceae</taxon>
        <taxon>Iridoideae</taxon>
        <taxon>Irideae</taxon>
        <taxon>Iris</taxon>
    </lineage>
</organism>
<protein>
    <submittedName>
        <fullName evidence="2">Uncharacterized protein</fullName>
    </submittedName>
</protein>
<name>A0AAX6I062_IRIPA</name>
<comment type="caution">
    <text evidence="2">The sequence shown here is derived from an EMBL/GenBank/DDBJ whole genome shotgun (WGS) entry which is preliminary data.</text>
</comment>
<reference evidence="2" key="2">
    <citation type="submission" date="2023-04" db="EMBL/GenBank/DDBJ databases">
        <authorList>
            <person name="Bruccoleri R.E."/>
            <person name="Oakeley E.J."/>
            <person name="Faust A.-M."/>
            <person name="Dessus-Babus S."/>
            <person name="Altorfer M."/>
            <person name="Burckhardt D."/>
            <person name="Oertli M."/>
            <person name="Naumann U."/>
            <person name="Petersen F."/>
            <person name="Wong J."/>
        </authorList>
    </citation>
    <scope>NUCLEOTIDE SEQUENCE</scope>
    <source>
        <strain evidence="2">GSM-AAB239-AS_SAM_17_03QT</strain>
        <tissue evidence="2">Leaf</tissue>
    </source>
</reference>
<evidence type="ECO:0000313" key="3">
    <source>
        <dbReference type="Proteomes" id="UP001140949"/>
    </source>
</evidence>
<feature type="region of interest" description="Disordered" evidence="1">
    <location>
        <begin position="299"/>
        <end position="322"/>
    </location>
</feature>
<dbReference type="EMBL" id="JANAVB010005597">
    <property type="protein sequence ID" value="KAJ6846582.1"/>
    <property type="molecule type" value="Genomic_DNA"/>
</dbReference>
<dbReference type="Proteomes" id="UP001140949">
    <property type="component" value="Unassembled WGS sequence"/>
</dbReference>
<evidence type="ECO:0000313" key="2">
    <source>
        <dbReference type="EMBL" id="KAJ6846582.1"/>
    </source>
</evidence>
<feature type="compositionally biased region" description="Polar residues" evidence="1">
    <location>
        <begin position="243"/>
        <end position="269"/>
    </location>
</feature>
<proteinExistence type="predicted"/>
<sequence length="348" mass="39432">MSLHRYYIMFNGNIMFHPADHVMRQFGLKQMIPLDPLSSSISKANIEDRAAHFLVGWYSRFSTHGVEHMSEIMTSIADVAGNEDFISWYGRPLMQNRRYEFEEPRFEARAIDDRSLHEHRGRVELTVDCMIQMSQVPGADPTGMFGDALEYLRQPLAPNFVPLDVPADHPVGIVRQRHAHPRTTKSLARSADDAEGPSHPYAGTSDPYAGPSYPYAGTSDPYAGPSYPYAGISDPYVGPSRSYADTSDSYEGVSQSYHGASQSYEGTPQDTSHTFDWDYYKETTGYSLFGPSHLDPSSQFYSTPSVLPSQVEEPPEVTEERRRRLGLRQVNRRDYRRDNRGGYFILFL</sequence>
<keyword evidence="3" id="KW-1185">Reference proteome</keyword>
<feature type="region of interest" description="Disordered" evidence="1">
    <location>
        <begin position="173"/>
        <end position="207"/>
    </location>
</feature>
<feature type="compositionally biased region" description="Polar residues" evidence="1">
    <location>
        <begin position="299"/>
        <end position="308"/>
    </location>
</feature>
<dbReference type="AlphaFoldDB" id="A0AAX6I062"/>
<feature type="region of interest" description="Disordered" evidence="1">
    <location>
        <begin position="240"/>
        <end position="269"/>
    </location>
</feature>
<gene>
    <name evidence="2" type="ORF">M6B38_282245</name>
</gene>
<reference evidence="2" key="1">
    <citation type="journal article" date="2023" name="GigaByte">
        <title>Genome assembly of the bearded iris, Iris pallida Lam.</title>
        <authorList>
            <person name="Bruccoleri R.E."/>
            <person name="Oakeley E.J."/>
            <person name="Faust A.M.E."/>
            <person name="Altorfer M."/>
            <person name="Dessus-Babus S."/>
            <person name="Burckhardt D."/>
            <person name="Oertli M."/>
            <person name="Naumann U."/>
            <person name="Petersen F."/>
            <person name="Wong J."/>
        </authorList>
    </citation>
    <scope>NUCLEOTIDE SEQUENCE</scope>
    <source>
        <strain evidence="2">GSM-AAB239-AS_SAM_17_03QT</strain>
    </source>
</reference>
<accession>A0AAX6I062</accession>
<evidence type="ECO:0000256" key="1">
    <source>
        <dbReference type="SAM" id="MobiDB-lite"/>
    </source>
</evidence>